<feature type="domain" description="DUF676" evidence="2">
    <location>
        <begin position="27"/>
        <end position="155"/>
    </location>
</feature>
<evidence type="ECO:0000313" key="4">
    <source>
        <dbReference type="Proteomes" id="UP000294933"/>
    </source>
</evidence>
<proteinExistence type="inferred from homology"/>
<evidence type="ECO:0000259" key="2">
    <source>
        <dbReference type="Pfam" id="PF05057"/>
    </source>
</evidence>
<gene>
    <name evidence="3" type="ORF">BD410DRAFT_893134</name>
</gene>
<dbReference type="Proteomes" id="UP000294933">
    <property type="component" value="Unassembled WGS sequence"/>
</dbReference>
<protein>
    <recommendedName>
        <fullName evidence="2">DUF676 domain-containing protein</fullName>
    </recommendedName>
</protein>
<evidence type="ECO:0000256" key="1">
    <source>
        <dbReference type="ARBA" id="ARBA00007920"/>
    </source>
</evidence>
<dbReference type="EMBL" id="ML170156">
    <property type="protein sequence ID" value="TDL29927.1"/>
    <property type="molecule type" value="Genomic_DNA"/>
</dbReference>
<dbReference type="AlphaFoldDB" id="A0A4R5XI01"/>
<dbReference type="OrthoDB" id="442243at2759"/>
<keyword evidence="4" id="KW-1185">Reference proteome</keyword>
<evidence type="ECO:0000313" key="3">
    <source>
        <dbReference type="EMBL" id="TDL29927.1"/>
    </source>
</evidence>
<sequence length="391" mass="42225">MDADNSPNAHAEQSLALIKVLPPDLLLIVFIHGFKGTDSTFLGFPERLKHVAQETIENVVVESIVFPAYETKGELTAAVERFADWLATLTVEREVARGEGGGAGKAKIVLCGHSMGGLVAADTLINLATSRPDKAAPLWPRIIALIAFDTPYLGLHPFVFKNSATKAFGYVQTARDVATSLGMFANLNPSQTPPAKAPVAAITAPPSTASASSSWMKWAPAVGGVLASGAVAGAAYWKRKDLGEGYQWATDHMKYVGTLWNEDLLKTRMERILEIEQTLGVVFRNFYTRLPAKPPQQPEPRTFIILPKGNPKLRAHFSPAENTIAEDEVQAHMGMFEAPTNDGYYELGLAAARIIREVVVSGRGMIQGAEAAKGVELKAEETLKDDMSGNE</sequence>
<dbReference type="InterPro" id="IPR007751">
    <property type="entry name" value="DUF676_lipase-like"/>
</dbReference>
<dbReference type="SUPFAM" id="SSF53474">
    <property type="entry name" value="alpha/beta-Hydrolases"/>
    <property type="match status" value="1"/>
</dbReference>
<dbReference type="InterPro" id="IPR029058">
    <property type="entry name" value="AB_hydrolase_fold"/>
</dbReference>
<name>A0A4R5XI01_9AGAM</name>
<reference evidence="3 4" key="1">
    <citation type="submission" date="2018-06" db="EMBL/GenBank/DDBJ databases">
        <title>A transcriptomic atlas of mushroom development highlights an independent origin of complex multicellularity.</title>
        <authorList>
            <consortium name="DOE Joint Genome Institute"/>
            <person name="Krizsan K."/>
            <person name="Almasi E."/>
            <person name="Merenyi Z."/>
            <person name="Sahu N."/>
            <person name="Viragh M."/>
            <person name="Koszo T."/>
            <person name="Mondo S."/>
            <person name="Kiss B."/>
            <person name="Balint B."/>
            <person name="Kues U."/>
            <person name="Barry K."/>
            <person name="Hegedus J.C."/>
            <person name="Henrissat B."/>
            <person name="Johnson J."/>
            <person name="Lipzen A."/>
            <person name="Ohm R."/>
            <person name="Nagy I."/>
            <person name="Pangilinan J."/>
            <person name="Yan J."/>
            <person name="Xiong Y."/>
            <person name="Grigoriev I.V."/>
            <person name="Hibbett D.S."/>
            <person name="Nagy L.G."/>
        </authorList>
    </citation>
    <scope>NUCLEOTIDE SEQUENCE [LARGE SCALE GENOMIC DNA]</scope>
    <source>
        <strain evidence="3 4">SZMC22713</strain>
    </source>
</reference>
<dbReference type="PANTHER" id="PTHR47842">
    <property type="entry name" value="EXPRESSED PROTEIN"/>
    <property type="match status" value="1"/>
</dbReference>
<comment type="similarity">
    <text evidence="1">Belongs to the putative lipase ROG1 family.</text>
</comment>
<accession>A0A4R5XI01</accession>
<dbReference type="Gene3D" id="3.40.50.1820">
    <property type="entry name" value="alpha/beta hydrolase"/>
    <property type="match status" value="1"/>
</dbReference>
<organism evidence="3 4">
    <name type="scientific">Rickenella mellea</name>
    <dbReference type="NCBI Taxonomy" id="50990"/>
    <lineage>
        <taxon>Eukaryota</taxon>
        <taxon>Fungi</taxon>
        <taxon>Dikarya</taxon>
        <taxon>Basidiomycota</taxon>
        <taxon>Agaricomycotina</taxon>
        <taxon>Agaricomycetes</taxon>
        <taxon>Hymenochaetales</taxon>
        <taxon>Rickenellaceae</taxon>
        <taxon>Rickenella</taxon>
    </lineage>
</organism>
<dbReference type="PANTHER" id="PTHR47842:SF1">
    <property type="entry name" value="DUF676 DOMAIN-CONTAINING PROTEIN"/>
    <property type="match status" value="1"/>
</dbReference>
<dbReference type="VEuPathDB" id="FungiDB:BD410DRAFT_893134"/>
<dbReference type="STRING" id="50990.A0A4R5XI01"/>
<dbReference type="Pfam" id="PF05057">
    <property type="entry name" value="DUF676"/>
    <property type="match status" value="1"/>
</dbReference>